<dbReference type="Pfam" id="PF00808">
    <property type="entry name" value="CBFD_NFYB_HMF"/>
    <property type="match status" value="1"/>
</dbReference>
<comment type="function">
    <text evidence="1 9">Core component of nucleosome. Nucleosomes wrap and compact DNA into chromatin, limiting DNA accessibility to the cellular machineries which require DNA as a template. Histones thereby play a central role in transcription regulation, DNA repair, DNA replication and chromosomal stability. DNA accessibility is regulated via a complex set of post-translational modifications of histones, also called histone code, and nucleosome remodeling.</text>
</comment>
<dbReference type="AlphaFoldDB" id="A0A8J7NKR6"/>
<dbReference type="Proteomes" id="UP000736164">
    <property type="component" value="Unassembled WGS sequence"/>
</dbReference>
<dbReference type="SUPFAM" id="SSF47113">
    <property type="entry name" value="Histone-fold"/>
    <property type="match status" value="1"/>
</dbReference>
<keyword evidence="5 9" id="KW-0158">Chromosome</keyword>
<dbReference type="Gene3D" id="1.10.20.10">
    <property type="entry name" value="Histone, subunit A"/>
    <property type="match status" value="1"/>
</dbReference>
<feature type="non-terminal residue" evidence="11">
    <location>
        <position position="1"/>
    </location>
</feature>
<dbReference type="GO" id="GO:0005634">
    <property type="term" value="C:nucleus"/>
    <property type="evidence" value="ECO:0007669"/>
    <property type="project" value="UniProtKB-SubCell"/>
</dbReference>
<dbReference type="InterPro" id="IPR001951">
    <property type="entry name" value="Histone_H4"/>
</dbReference>
<evidence type="ECO:0000256" key="3">
    <source>
        <dbReference type="ARBA" id="ARBA00004286"/>
    </source>
</evidence>
<comment type="subcellular location">
    <subcellularLocation>
        <location evidence="3">Chromosome</location>
    </subcellularLocation>
    <subcellularLocation>
        <location evidence="2">Nucleus</location>
    </subcellularLocation>
</comment>
<accession>A0A8J7NKR6</accession>
<comment type="subunit">
    <text evidence="9">The nucleosome is a histone octamer containing two molecules each of H2A, H2B, H3 and H4 assembled in one H3-H4 heterotetramer and two H2A-H2B heterodimers. The octamer wraps approximately 147 bp of DNA.</text>
</comment>
<feature type="non-terminal residue" evidence="11">
    <location>
        <position position="78"/>
    </location>
</feature>
<dbReference type="PANTHER" id="PTHR10484">
    <property type="entry name" value="HISTONE H4"/>
    <property type="match status" value="1"/>
</dbReference>
<organism evidence="11 12">
    <name type="scientific">Atractosteus spatula</name>
    <name type="common">Alligator gar</name>
    <name type="synonym">Lepisosteus spatula</name>
    <dbReference type="NCBI Taxonomy" id="7917"/>
    <lineage>
        <taxon>Eukaryota</taxon>
        <taxon>Metazoa</taxon>
        <taxon>Chordata</taxon>
        <taxon>Craniata</taxon>
        <taxon>Vertebrata</taxon>
        <taxon>Euteleostomi</taxon>
        <taxon>Actinopterygii</taxon>
        <taxon>Neopterygii</taxon>
        <taxon>Holostei</taxon>
        <taxon>Semionotiformes</taxon>
        <taxon>Lepisosteidae</taxon>
        <taxon>Atractosteus</taxon>
    </lineage>
</organism>
<dbReference type="InterPro" id="IPR003958">
    <property type="entry name" value="CBFA_NFYB_domain"/>
</dbReference>
<keyword evidence="12" id="KW-1185">Reference proteome</keyword>
<proteinExistence type="inferred from homology"/>
<evidence type="ECO:0000256" key="1">
    <source>
        <dbReference type="ARBA" id="ARBA00002001"/>
    </source>
</evidence>
<sequence>KGGAKHRGKVLGNNIQGIAKPTISRLACHGGVKRISELIYEETRGVLEVFLENVARDAVNYAEHVKRKTVTTMDMSTR</sequence>
<comment type="caution">
    <text evidence="11">The sequence shown here is derived from an EMBL/GenBank/DDBJ whole genome shotgun (WGS) entry which is preliminary data.</text>
</comment>
<dbReference type="InterPro" id="IPR009072">
    <property type="entry name" value="Histone-fold"/>
</dbReference>
<dbReference type="CDD" id="cd22912">
    <property type="entry name" value="HFD_H4"/>
    <property type="match status" value="1"/>
</dbReference>
<evidence type="ECO:0000259" key="10">
    <source>
        <dbReference type="Pfam" id="PF00808"/>
    </source>
</evidence>
<dbReference type="GO" id="GO:0000786">
    <property type="term" value="C:nucleosome"/>
    <property type="evidence" value="ECO:0007669"/>
    <property type="project" value="UniProtKB-KW"/>
</dbReference>
<name>A0A8J7NKR6_ATRSP</name>
<dbReference type="PRINTS" id="PR00623">
    <property type="entry name" value="HISTONEH4"/>
</dbReference>
<dbReference type="EMBL" id="JAAWVO010020884">
    <property type="protein sequence ID" value="MBN3315387.1"/>
    <property type="molecule type" value="Genomic_DNA"/>
</dbReference>
<evidence type="ECO:0000256" key="6">
    <source>
        <dbReference type="ARBA" id="ARBA00023125"/>
    </source>
</evidence>
<reference evidence="11" key="1">
    <citation type="journal article" date="2021" name="Cell">
        <title>Tracing the genetic footprints of vertebrate landing in non-teleost ray-finned fishes.</title>
        <authorList>
            <person name="Bi X."/>
            <person name="Wang K."/>
            <person name="Yang L."/>
            <person name="Pan H."/>
            <person name="Jiang H."/>
            <person name="Wei Q."/>
            <person name="Fang M."/>
            <person name="Yu H."/>
            <person name="Zhu C."/>
            <person name="Cai Y."/>
            <person name="He Y."/>
            <person name="Gan X."/>
            <person name="Zeng H."/>
            <person name="Yu D."/>
            <person name="Zhu Y."/>
            <person name="Jiang H."/>
            <person name="Qiu Q."/>
            <person name="Yang H."/>
            <person name="Zhang Y.E."/>
            <person name="Wang W."/>
            <person name="Zhu M."/>
            <person name="He S."/>
            <person name="Zhang G."/>
        </authorList>
    </citation>
    <scope>NUCLEOTIDE SEQUENCE</scope>
    <source>
        <strain evidence="11">Allg_001</strain>
    </source>
</reference>
<dbReference type="GO" id="GO:0046982">
    <property type="term" value="F:protein heterodimerization activity"/>
    <property type="evidence" value="ECO:0007669"/>
    <property type="project" value="InterPro"/>
</dbReference>
<dbReference type="SMART" id="SM00417">
    <property type="entry name" value="H4"/>
    <property type="match status" value="1"/>
</dbReference>
<evidence type="ECO:0000313" key="11">
    <source>
        <dbReference type="EMBL" id="MBN3315387.1"/>
    </source>
</evidence>
<comment type="similarity">
    <text evidence="4 9">Belongs to the histone H4 family.</text>
</comment>
<evidence type="ECO:0000256" key="7">
    <source>
        <dbReference type="ARBA" id="ARBA00023242"/>
    </source>
</evidence>
<gene>
    <name evidence="11" type="primary">H4_0</name>
    <name evidence="11" type="ORF">GTO95_0008928</name>
</gene>
<feature type="domain" description="Transcription factor CBF/NF-Y/archaeal histone" evidence="10">
    <location>
        <begin position="46"/>
        <end position="76"/>
    </location>
</feature>
<dbReference type="GO" id="GO:0003677">
    <property type="term" value="F:DNA binding"/>
    <property type="evidence" value="ECO:0007669"/>
    <property type="project" value="UniProtKB-KW"/>
</dbReference>
<evidence type="ECO:0000256" key="9">
    <source>
        <dbReference type="RuleBase" id="RU000528"/>
    </source>
</evidence>
<keyword evidence="8 9" id="KW-0544">Nucleosome core</keyword>
<evidence type="ECO:0000256" key="2">
    <source>
        <dbReference type="ARBA" id="ARBA00004123"/>
    </source>
</evidence>
<protein>
    <recommendedName>
        <fullName evidence="9">Histone H4</fullName>
    </recommendedName>
</protein>
<evidence type="ECO:0000256" key="8">
    <source>
        <dbReference type="ARBA" id="ARBA00023269"/>
    </source>
</evidence>
<evidence type="ECO:0000256" key="4">
    <source>
        <dbReference type="ARBA" id="ARBA00006564"/>
    </source>
</evidence>
<keyword evidence="7 9" id="KW-0539">Nucleus</keyword>
<keyword evidence="6 9" id="KW-0238">DNA-binding</keyword>
<evidence type="ECO:0000313" key="12">
    <source>
        <dbReference type="Proteomes" id="UP000736164"/>
    </source>
</evidence>
<dbReference type="GO" id="GO:0030527">
    <property type="term" value="F:structural constituent of chromatin"/>
    <property type="evidence" value="ECO:0007669"/>
    <property type="project" value="InterPro"/>
</dbReference>
<evidence type="ECO:0000256" key="5">
    <source>
        <dbReference type="ARBA" id="ARBA00022454"/>
    </source>
</evidence>